<gene>
    <name evidence="2" type="ORF">Q7C36_022984</name>
</gene>
<proteinExistence type="predicted"/>
<evidence type="ECO:0000313" key="3">
    <source>
        <dbReference type="Proteomes" id="UP001187315"/>
    </source>
</evidence>
<protein>
    <submittedName>
        <fullName evidence="2">Uncharacterized protein</fullName>
    </submittedName>
</protein>
<dbReference type="Proteomes" id="UP001187315">
    <property type="component" value="Unassembled WGS sequence"/>
</dbReference>
<evidence type="ECO:0000313" key="2">
    <source>
        <dbReference type="EMBL" id="KAK2816713.1"/>
    </source>
</evidence>
<keyword evidence="3" id="KW-1185">Reference proteome</keyword>
<comment type="caution">
    <text evidence="2">The sequence shown here is derived from an EMBL/GenBank/DDBJ whole genome shotgun (WGS) entry which is preliminary data.</text>
</comment>
<sequence>MVKTFTSSHQDLQINSPEPLPLSKHLSHRFSSAAVGTASQIQSWRRLTVLLVWGEEKENAEEWSRDRWSLWNCLKVLRTQQHQDRDPISRLLSAKNP</sequence>
<organism evidence="2 3">
    <name type="scientific">Tachysurus vachellii</name>
    <name type="common">Darkbarbel catfish</name>
    <name type="synonym">Pelteobagrus vachellii</name>
    <dbReference type="NCBI Taxonomy" id="175792"/>
    <lineage>
        <taxon>Eukaryota</taxon>
        <taxon>Metazoa</taxon>
        <taxon>Chordata</taxon>
        <taxon>Craniata</taxon>
        <taxon>Vertebrata</taxon>
        <taxon>Euteleostomi</taxon>
        <taxon>Actinopterygii</taxon>
        <taxon>Neopterygii</taxon>
        <taxon>Teleostei</taxon>
        <taxon>Ostariophysi</taxon>
        <taxon>Siluriformes</taxon>
        <taxon>Bagridae</taxon>
        <taxon>Tachysurus</taxon>
    </lineage>
</organism>
<accession>A0AA88IQ23</accession>
<dbReference type="AlphaFoldDB" id="A0AA88IQ23"/>
<feature type="region of interest" description="Disordered" evidence="1">
    <location>
        <begin position="1"/>
        <end position="20"/>
    </location>
</feature>
<feature type="compositionally biased region" description="Polar residues" evidence="1">
    <location>
        <begin position="1"/>
        <end position="16"/>
    </location>
</feature>
<evidence type="ECO:0000256" key="1">
    <source>
        <dbReference type="SAM" id="MobiDB-lite"/>
    </source>
</evidence>
<reference evidence="2" key="1">
    <citation type="submission" date="2023-08" db="EMBL/GenBank/DDBJ databases">
        <title>Pelteobagrus vachellii genome.</title>
        <authorList>
            <person name="Liu H."/>
        </authorList>
    </citation>
    <scope>NUCLEOTIDE SEQUENCE</scope>
    <source>
        <strain evidence="2">PRFRI_2022a</strain>
        <tissue evidence="2">Muscle</tissue>
    </source>
</reference>
<name>A0AA88IQ23_TACVA</name>
<dbReference type="EMBL" id="JAVHJS010000025">
    <property type="protein sequence ID" value="KAK2816713.1"/>
    <property type="molecule type" value="Genomic_DNA"/>
</dbReference>